<dbReference type="Pfam" id="PF04972">
    <property type="entry name" value="BON"/>
    <property type="match status" value="1"/>
</dbReference>
<name>A0ABV9VWS3_9ACTN</name>
<keyword evidence="6" id="KW-1185">Reference proteome</keyword>
<dbReference type="InterPro" id="IPR007055">
    <property type="entry name" value="BON_dom"/>
</dbReference>
<evidence type="ECO:0000313" key="6">
    <source>
        <dbReference type="Proteomes" id="UP001595912"/>
    </source>
</evidence>
<dbReference type="PANTHER" id="PTHR43080:SF29">
    <property type="entry name" value="OS02G0818000 PROTEIN"/>
    <property type="match status" value="1"/>
</dbReference>
<dbReference type="InterPro" id="IPR046342">
    <property type="entry name" value="CBS_dom_sf"/>
</dbReference>
<proteinExistence type="predicted"/>
<comment type="caution">
    <text evidence="5">The sequence shown here is derived from an EMBL/GenBank/DDBJ whole genome shotgun (WGS) entry which is preliminary data.</text>
</comment>
<protein>
    <submittedName>
        <fullName evidence="5">CBS domain-containing protein</fullName>
    </submittedName>
</protein>
<evidence type="ECO:0000313" key="5">
    <source>
        <dbReference type="EMBL" id="MFC4999387.1"/>
    </source>
</evidence>
<dbReference type="Pfam" id="PF00571">
    <property type="entry name" value="CBS"/>
    <property type="match status" value="2"/>
</dbReference>
<dbReference type="PROSITE" id="PS51371">
    <property type="entry name" value="CBS"/>
    <property type="match status" value="2"/>
</dbReference>
<dbReference type="PANTHER" id="PTHR43080">
    <property type="entry name" value="CBS DOMAIN-CONTAINING PROTEIN CBSX3, MITOCHONDRIAL"/>
    <property type="match status" value="1"/>
</dbReference>
<evidence type="ECO:0000256" key="2">
    <source>
        <dbReference type="PROSITE-ProRule" id="PRU00703"/>
    </source>
</evidence>
<gene>
    <name evidence="5" type="ORF">ACFPIJ_16250</name>
</gene>
<dbReference type="InterPro" id="IPR017080">
    <property type="entry name" value="UCP036990_CBS_BON"/>
</dbReference>
<feature type="domain" description="BON" evidence="3">
    <location>
        <begin position="142"/>
        <end position="215"/>
    </location>
</feature>
<keyword evidence="1 2" id="KW-0129">CBS domain</keyword>
<reference evidence="6" key="1">
    <citation type="journal article" date="2019" name="Int. J. Syst. Evol. Microbiol.">
        <title>The Global Catalogue of Microorganisms (GCM) 10K type strain sequencing project: providing services to taxonomists for standard genome sequencing and annotation.</title>
        <authorList>
            <consortium name="The Broad Institute Genomics Platform"/>
            <consortium name="The Broad Institute Genome Sequencing Center for Infectious Disease"/>
            <person name="Wu L."/>
            <person name="Ma J."/>
        </authorList>
    </citation>
    <scope>NUCLEOTIDE SEQUENCE [LARGE SCALE GENOMIC DNA]</scope>
    <source>
        <strain evidence="6">CGMCC 4.7152</strain>
    </source>
</reference>
<sequence>MNDLRVRDVMNPSVVVVTADCTCEHVVDVITEFGVSGVPVVRDDDRVIGIISEADLLPRLHPADAVPSPGEPAAVRRKADAHTAGELMTAPPVTVTAGSLVSTAAALMEQHRVKRLPVLDDATGILVGIVTRRDLLRGALRSDETIERELMEELLVHGLWFERAGITAAVQDGVVTLSGSAEHRRDALTAVRIAGAVDGVVTVLDNTSSPIDTAPVVAAGLAGTASG</sequence>
<dbReference type="SUPFAM" id="SSF54631">
    <property type="entry name" value="CBS-domain pair"/>
    <property type="match status" value="1"/>
</dbReference>
<evidence type="ECO:0000259" key="3">
    <source>
        <dbReference type="PROSITE" id="PS50914"/>
    </source>
</evidence>
<dbReference type="PROSITE" id="PS50914">
    <property type="entry name" value="BON"/>
    <property type="match status" value="1"/>
</dbReference>
<dbReference type="Gene3D" id="3.30.1340.30">
    <property type="match status" value="1"/>
</dbReference>
<feature type="domain" description="CBS" evidence="4">
    <location>
        <begin position="10"/>
        <end position="68"/>
    </location>
</feature>
<dbReference type="EMBL" id="JBHSIU010000018">
    <property type="protein sequence ID" value="MFC4999387.1"/>
    <property type="molecule type" value="Genomic_DNA"/>
</dbReference>
<organism evidence="5 6">
    <name type="scientific">Dactylosporangium cerinum</name>
    <dbReference type="NCBI Taxonomy" id="1434730"/>
    <lineage>
        <taxon>Bacteria</taxon>
        <taxon>Bacillati</taxon>
        <taxon>Actinomycetota</taxon>
        <taxon>Actinomycetes</taxon>
        <taxon>Micromonosporales</taxon>
        <taxon>Micromonosporaceae</taxon>
        <taxon>Dactylosporangium</taxon>
    </lineage>
</organism>
<dbReference type="RefSeq" id="WP_380115805.1">
    <property type="nucleotide sequence ID" value="NZ_JBHSIU010000018.1"/>
</dbReference>
<dbReference type="InterPro" id="IPR051257">
    <property type="entry name" value="Diverse_CBS-Domain"/>
</dbReference>
<evidence type="ECO:0000256" key="1">
    <source>
        <dbReference type="ARBA" id="ARBA00023122"/>
    </source>
</evidence>
<dbReference type="Proteomes" id="UP001595912">
    <property type="component" value="Unassembled WGS sequence"/>
</dbReference>
<dbReference type="Gene3D" id="3.10.580.10">
    <property type="entry name" value="CBS-domain"/>
    <property type="match status" value="1"/>
</dbReference>
<feature type="domain" description="CBS" evidence="4">
    <location>
        <begin position="88"/>
        <end position="145"/>
    </location>
</feature>
<dbReference type="CDD" id="cd04586">
    <property type="entry name" value="CBS_pair_BON_assoc"/>
    <property type="match status" value="1"/>
</dbReference>
<dbReference type="InterPro" id="IPR000644">
    <property type="entry name" value="CBS_dom"/>
</dbReference>
<dbReference type="PIRSF" id="PIRSF036990">
    <property type="entry name" value="UCP036990_CBS_BON"/>
    <property type="match status" value="1"/>
</dbReference>
<evidence type="ECO:0000259" key="4">
    <source>
        <dbReference type="PROSITE" id="PS51371"/>
    </source>
</evidence>
<dbReference type="SMART" id="SM00116">
    <property type="entry name" value="CBS"/>
    <property type="match status" value="2"/>
</dbReference>
<accession>A0ABV9VWS3</accession>